<evidence type="ECO:0000313" key="3">
    <source>
        <dbReference type="Proteomes" id="UP000236959"/>
    </source>
</evidence>
<evidence type="ECO:0000313" key="2">
    <source>
        <dbReference type="EMBL" id="POF30457.1"/>
    </source>
</evidence>
<proteinExistence type="predicted"/>
<organism evidence="2 3">
    <name type="scientific">Roseibium marinum</name>
    <dbReference type="NCBI Taxonomy" id="281252"/>
    <lineage>
        <taxon>Bacteria</taxon>
        <taxon>Pseudomonadati</taxon>
        <taxon>Pseudomonadota</taxon>
        <taxon>Alphaproteobacteria</taxon>
        <taxon>Hyphomicrobiales</taxon>
        <taxon>Stappiaceae</taxon>
        <taxon>Roseibium</taxon>
    </lineage>
</organism>
<keyword evidence="1" id="KW-0812">Transmembrane</keyword>
<feature type="transmembrane region" description="Helical" evidence="1">
    <location>
        <begin position="95"/>
        <end position="118"/>
    </location>
</feature>
<dbReference type="EMBL" id="PPCN01000006">
    <property type="protein sequence ID" value="POF30457.1"/>
    <property type="molecule type" value="Genomic_DNA"/>
</dbReference>
<keyword evidence="3" id="KW-1185">Reference proteome</keyword>
<evidence type="ECO:0000256" key="1">
    <source>
        <dbReference type="SAM" id="Phobius"/>
    </source>
</evidence>
<name>A0A2S3URV0_9HYPH</name>
<feature type="transmembrane region" description="Helical" evidence="1">
    <location>
        <begin position="20"/>
        <end position="46"/>
    </location>
</feature>
<sequence>MGKTAKLEFIRRLVPLSLGVLAIIGGFFFMSVLSSLLCLVAAAGIYAALPRPNAPSGAIRPVSRPPVLILDLIGFALGIPLFSLAFIGMGLATGGLALLALFCLAPASASLVFFTAAVRQQTSWVRFFGNGFEFTQLGLRVRVLYEELSRMEVRLWEAPGLVAWFQATIGSSGPRSAVLLNGEQSTKTLVFRRRDGVRFTISSELVPDLQRILIGIDRAGMDLPDGISELQRRKIRQRRERMYGGEVDLPQPSEQKNVARIAALIEHARRTAGQ</sequence>
<protein>
    <submittedName>
        <fullName evidence="2">Uncharacterized protein</fullName>
    </submittedName>
</protein>
<gene>
    <name evidence="2" type="ORF">CLV41_10670</name>
</gene>
<dbReference type="RefSeq" id="WP_208987522.1">
    <property type="nucleotide sequence ID" value="NZ_PPCN01000006.1"/>
</dbReference>
<reference evidence="2 3" key="1">
    <citation type="submission" date="2018-01" db="EMBL/GenBank/DDBJ databases">
        <title>Genomic Encyclopedia of Archaeal and Bacterial Type Strains, Phase II (KMG-II): from individual species to whole genera.</title>
        <authorList>
            <person name="Goeker M."/>
        </authorList>
    </citation>
    <scope>NUCLEOTIDE SEQUENCE [LARGE SCALE GENOMIC DNA]</scope>
    <source>
        <strain evidence="2 3">DSM 17023</strain>
    </source>
</reference>
<comment type="caution">
    <text evidence="2">The sequence shown here is derived from an EMBL/GenBank/DDBJ whole genome shotgun (WGS) entry which is preliminary data.</text>
</comment>
<feature type="transmembrane region" description="Helical" evidence="1">
    <location>
        <begin position="67"/>
        <end position="89"/>
    </location>
</feature>
<keyword evidence="1" id="KW-1133">Transmembrane helix</keyword>
<accession>A0A2S3URV0</accession>
<dbReference type="AlphaFoldDB" id="A0A2S3URV0"/>
<keyword evidence="1" id="KW-0472">Membrane</keyword>
<dbReference type="Proteomes" id="UP000236959">
    <property type="component" value="Unassembled WGS sequence"/>
</dbReference>